<organism evidence="5 6">
    <name type="scientific">Dermacoccus abyssi</name>
    <dbReference type="NCBI Taxonomy" id="322596"/>
    <lineage>
        <taxon>Bacteria</taxon>
        <taxon>Bacillati</taxon>
        <taxon>Actinomycetota</taxon>
        <taxon>Actinomycetes</taxon>
        <taxon>Micrococcales</taxon>
        <taxon>Dermacoccaceae</taxon>
        <taxon>Dermacoccus</taxon>
    </lineage>
</organism>
<dbReference type="SUPFAM" id="SSF51735">
    <property type="entry name" value="NAD(P)-binding Rossmann-fold domains"/>
    <property type="match status" value="1"/>
</dbReference>
<keyword evidence="2 5" id="KW-0560">Oxidoreductase</keyword>
<comment type="caution">
    <text evidence="5">The sequence shown here is derived from an EMBL/GenBank/DDBJ whole genome shotgun (WGS) entry which is preliminary data.</text>
</comment>
<dbReference type="GO" id="GO:0019305">
    <property type="term" value="P:dTDP-rhamnose biosynthetic process"/>
    <property type="evidence" value="ECO:0007669"/>
    <property type="project" value="UniProtKB-UniPathway"/>
</dbReference>
<dbReference type="EC" id="1.1.1.133" evidence="2"/>
<dbReference type="CDD" id="cd05254">
    <property type="entry name" value="dTDP_HR_like_SDR_e"/>
    <property type="match status" value="1"/>
</dbReference>
<dbReference type="EMBL" id="QWLM01000007">
    <property type="protein sequence ID" value="RHW45896.1"/>
    <property type="molecule type" value="Genomic_DNA"/>
</dbReference>
<dbReference type="RefSeq" id="WP_118913362.1">
    <property type="nucleotide sequence ID" value="NZ_CBCRVH010000005.1"/>
</dbReference>
<gene>
    <name evidence="5" type="primary">rfbD</name>
    <name evidence="5" type="ORF">D1832_07805</name>
</gene>
<feature type="region of interest" description="Disordered" evidence="3">
    <location>
        <begin position="229"/>
        <end position="256"/>
    </location>
</feature>
<comment type="pathway">
    <text evidence="2">Carbohydrate biosynthesis; dTDP-L-rhamnose biosynthesis.</text>
</comment>
<dbReference type="NCBIfam" id="TIGR01214">
    <property type="entry name" value="rmlD"/>
    <property type="match status" value="1"/>
</dbReference>
<dbReference type="InterPro" id="IPR029903">
    <property type="entry name" value="RmlD-like-bd"/>
</dbReference>
<proteinExistence type="inferred from homology"/>
<comment type="function">
    <text evidence="2">Catalyzes the reduction of dTDP-6-deoxy-L-lyxo-4-hexulose to yield dTDP-L-rhamnose.</text>
</comment>
<feature type="domain" description="RmlD-like substrate binding" evidence="4">
    <location>
        <begin position="5"/>
        <end position="271"/>
    </location>
</feature>
<keyword evidence="2" id="KW-0521">NADP</keyword>
<evidence type="ECO:0000259" key="4">
    <source>
        <dbReference type="Pfam" id="PF04321"/>
    </source>
</evidence>
<dbReference type="PANTHER" id="PTHR10491:SF4">
    <property type="entry name" value="METHIONINE ADENOSYLTRANSFERASE 2 SUBUNIT BETA"/>
    <property type="match status" value="1"/>
</dbReference>
<name>A0A417Z598_9MICO</name>
<evidence type="ECO:0000256" key="1">
    <source>
        <dbReference type="ARBA" id="ARBA00010944"/>
    </source>
</evidence>
<dbReference type="GO" id="GO:0005829">
    <property type="term" value="C:cytosol"/>
    <property type="evidence" value="ECO:0007669"/>
    <property type="project" value="TreeGrafter"/>
</dbReference>
<evidence type="ECO:0000313" key="6">
    <source>
        <dbReference type="Proteomes" id="UP000285376"/>
    </source>
</evidence>
<dbReference type="PANTHER" id="PTHR10491">
    <property type="entry name" value="DTDP-4-DEHYDRORHAMNOSE REDUCTASE"/>
    <property type="match status" value="1"/>
</dbReference>
<dbReference type="InterPro" id="IPR005913">
    <property type="entry name" value="dTDP_dehydrorham_reduct"/>
</dbReference>
<sequence>MTRWVITGGTGMFGTDLAVVARDKGYEVLALGSGDCDIRDLEAVRRAVAGAEVVINAAAYTAVDAAESDEAAAFTLNATGAHNVAIATREAGAKLVHISTDYVFDGSSSEPYAENTPQNPKSAYGRTKAAGEWAVRAANPEALVVRTAWLYGEHGPNFVTTMLRLAGSHETLDVVNDQHGQPTWTLDLAQYVVALLESDAPGGYYHGTSEGSTTWFDFTREIFRLSGLDPERVRPTTSDNFPRPAPRPANSVLTHSSTDRLPDWPVSVKTYLRSAVLAQD</sequence>
<dbReference type="InterPro" id="IPR036291">
    <property type="entry name" value="NAD(P)-bd_dom_sf"/>
</dbReference>
<accession>A0A417Z598</accession>
<comment type="similarity">
    <text evidence="1 2">Belongs to the dTDP-4-dehydrorhamnose reductase family.</text>
</comment>
<evidence type="ECO:0000256" key="2">
    <source>
        <dbReference type="RuleBase" id="RU364082"/>
    </source>
</evidence>
<dbReference type="Proteomes" id="UP000285376">
    <property type="component" value="Unassembled WGS sequence"/>
</dbReference>
<evidence type="ECO:0000256" key="3">
    <source>
        <dbReference type="SAM" id="MobiDB-lite"/>
    </source>
</evidence>
<dbReference type="GO" id="GO:0008831">
    <property type="term" value="F:dTDP-4-dehydrorhamnose reductase activity"/>
    <property type="evidence" value="ECO:0007669"/>
    <property type="project" value="UniProtKB-EC"/>
</dbReference>
<dbReference type="AlphaFoldDB" id="A0A417Z598"/>
<dbReference type="UniPathway" id="UPA00124"/>
<dbReference type="Gene3D" id="3.40.50.720">
    <property type="entry name" value="NAD(P)-binding Rossmann-like Domain"/>
    <property type="match status" value="1"/>
</dbReference>
<protein>
    <recommendedName>
        <fullName evidence="2">dTDP-4-dehydrorhamnose reductase</fullName>
        <ecNumber evidence="2">1.1.1.133</ecNumber>
    </recommendedName>
</protein>
<dbReference type="Gene3D" id="3.90.25.10">
    <property type="entry name" value="UDP-galactose 4-epimerase, domain 1"/>
    <property type="match status" value="1"/>
</dbReference>
<dbReference type="Pfam" id="PF04321">
    <property type="entry name" value="RmlD_sub_bind"/>
    <property type="match status" value="1"/>
</dbReference>
<reference evidence="5 6" key="1">
    <citation type="submission" date="2018-08" db="EMBL/GenBank/DDBJ databases">
        <title>Whole genome sequence analysis of Dermacoccus abyssi bacteria isolated from Deep Mariana trench Micromonospora spp reveals genes involved in the environmental adaptation and production of secondary metabolites.</title>
        <authorList>
            <person name="Abdel-Mageed W.M."/>
            <person name="Lehri B."/>
            <person name="Nouioui I."/>
            <person name="Goodfellow I."/>
            <person name="Jaspars M."/>
            <person name="Karlyshev A."/>
        </authorList>
    </citation>
    <scope>NUCLEOTIDE SEQUENCE [LARGE SCALE GENOMIC DNA]</scope>
    <source>
        <strain evidence="5 6">MT1.1</strain>
    </source>
</reference>
<evidence type="ECO:0000313" key="5">
    <source>
        <dbReference type="EMBL" id="RHW45896.1"/>
    </source>
</evidence>